<evidence type="ECO:0000259" key="1">
    <source>
        <dbReference type="Pfam" id="PF04965"/>
    </source>
</evidence>
<feature type="domain" description="IraD/Gp25-like" evidence="1">
    <location>
        <begin position="36"/>
        <end position="92"/>
    </location>
</feature>
<dbReference type="InterPro" id="IPR007048">
    <property type="entry name" value="IraD/Gp25-like"/>
</dbReference>
<accession>A0A2Z4QDP5</accession>
<gene>
    <name evidence="2" type="ORF">Alexandra_118</name>
</gene>
<dbReference type="Gene3D" id="3.10.450.40">
    <property type="match status" value="1"/>
</dbReference>
<evidence type="ECO:0000313" key="3">
    <source>
        <dbReference type="Proteomes" id="UP000251795"/>
    </source>
</evidence>
<sequence length="140" mass="16300">MAGIGIRLIDVPISERIYCDINAWIQLEPRDNVQNMDSIVQKILMVIGTRKRTRKWRESFGADVYKYLFEPFDQTTAEWIATYMRLALEDRANGLTNDVTNVQTACTMSDQYEQTYVCVITWRCPKLESKESVTFAMRAQ</sequence>
<reference evidence="2 3" key="1">
    <citation type="submission" date="2018-04" db="EMBL/GenBank/DDBJ databases">
        <authorList>
            <person name="Go L.Y."/>
            <person name="Mitchell J.A."/>
        </authorList>
    </citation>
    <scope>NUCLEOTIDE SEQUENCE [LARGE SCALE GENOMIC DNA]</scope>
</reference>
<dbReference type="Proteomes" id="UP000251795">
    <property type="component" value="Segment"/>
</dbReference>
<dbReference type="EMBL" id="MH248138">
    <property type="protein sequence ID" value="AWY08390.1"/>
    <property type="molecule type" value="Genomic_DNA"/>
</dbReference>
<protein>
    <recommendedName>
        <fullName evidence="1">IraD/Gp25-like domain-containing protein</fullName>
    </recommendedName>
</protein>
<keyword evidence="3" id="KW-1185">Reference proteome</keyword>
<dbReference type="Pfam" id="PF04965">
    <property type="entry name" value="GPW_gp25"/>
    <property type="match status" value="1"/>
</dbReference>
<name>A0A2Z4QDP5_9CAUD</name>
<organism evidence="2 3">
    <name type="scientific">Erwinia phage vB_EamM_Alexandra</name>
    <dbReference type="NCBI Taxonomy" id="2201424"/>
    <lineage>
        <taxon>Viruses</taxon>
        <taxon>Duplodnaviria</taxon>
        <taxon>Heunggongvirae</taxon>
        <taxon>Uroviricota</taxon>
        <taxon>Caudoviricetes</taxon>
        <taxon>Alexandravirus</taxon>
        <taxon>Alexandravirus alexandra</taxon>
    </lineage>
</organism>
<evidence type="ECO:0000313" key="2">
    <source>
        <dbReference type="EMBL" id="AWY08390.1"/>
    </source>
</evidence>
<proteinExistence type="predicted"/>
<dbReference type="SUPFAM" id="SSF160719">
    <property type="entry name" value="gpW/gp25-like"/>
    <property type="match status" value="1"/>
</dbReference>